<dbReference type="Gene3D" id="3.40.50.2300">
    <property type="match status" value="1"/>
</dbReference>
<evidence type="ECO:0000259" key="3">
    <source>
        <dbReference type="PROSITE" id="PS50110"/>
    </source>
</evidence>
<organism evidence="4 5">
    <name type="scientific">Bordetella ansorpii</name>
    <dbReference type="NCBI Taxonomy" id="288768"/>
    <lineage>
        <taxon>Bacteria</taxon>
        <taxon>Pseudomonadati</taxon>
        <taxon>Pseudomonadota</taxon>
        <taxon>Betaproteobacteria</taxon>
        <taxon>Burkholderiales</taxon>
        <taxon>Alcaligenaceae</taxon>
        <taxon>Bordetella</taxon>
    </lineage>
</organism>
<dbReference type="InterPro" id="IPR050595">
    <property type="entry name" value="Bact_response_regulator"/>
</dbReference>
<dbReference type="PANTHER" id="PTHR44591">
    <property type="entry name" value="STRESS RESPONSE REGULATOR PROTEIN 1"/>
    <property type="match status" value="1"/>
</dbReference>
<evidence type="ECO:0000256" key="1">
    <source>
        <dbReference type="ARBA" id="ARBA00022553"/>
    </source>
</evidence>
<dbReference type="EMBL" id="FKIF01000009">
    <property type="protein sequence ID" value="SAI73969.1"/>
    <property type="molecule type" value="Genomic_DNA"/>
</dbReference>
<dbReference type="PROSITE" id="PS50110">
    <property type="entry name" value="RESPONSE_REGULATORY"/>
    <property type="match status" value="1"/>
</dbReference>
<name>A0A157SU51_9BORD</name>
<dbReference type="SMART" id="SM00448">
    <property type="entry name" value="REC"/>
    <property type="match status" value="1"/>
</dbReference>
<dbReference type="GO" id="GO:0000160">
    <property type="term" value="P:phosphorelay signal transduction system"/>
    <property type="evidence" value="ECO:0007669"/>
    <property type="project" value="InterPro"/>
</dbReference>
<evidence type="ECO:0000313" key="4">
    <source>
        <dbReference type="EMBL" id="SAI73969.1"/>
    </source>
</evidence>
<dbReference type="STRING" id="288768.SAMEA3906486_04956"/>
<reference evidence="4 5" key="1">
    <citation type="submission" date="2016-04" db="EMBL/GenBank/DDBJ databases">
        <authorList>
            <consortium name="Pathogen Informatics"/>
        </authorList>
    </citation>
    <scope>NUCLEOTIDE SEQUENCE [LARGE SCALE GENOMIC DNA]</scope>
    <source>
        <strain evidence="4 5">H050680373</strain>
    </source>
</reference>
<dbReference type="InterPro" id="IPR001789">
    <property type="entry name" value="Sig_transdc_resp-reg_receiver"/>
</dbReference>
<dbReference type="Proteomes" id="UP000076848">
    <property type="component" value="Unassembled WGS sequence"/>
</dbReference>
<accession>A0A157SU51</accession>
<feature type="modified residue" description="4-aspartylphosphate" evidence="2">
    <location>
        <position position="80"/>
    </location>
</feature>
<keyword evidence="1 2" id="KW-0597">Phosphoprotein</keyword>
<dbReference type="InterPro" id="IPR011006">
    <property type="entry name" value="CheY-like_superfamily"/>
</dbReference>
<dbReference type="AlphaFoldDB" id="A0A157SU51"/>
<evidence type="ECO:0000256" key="2">
    <source>
        <dbReference type="PROSITE-ProRule" id="PRU00169"/>
    </source>
</evidence>
<feature type="domain" description="Response regulatory" evidence="3">
    <location>
        <begin position="31"/>
        <end position="145"/>
    </location>
</feature>
<protein>
    <submittedName>
        <fullName evidence="4">Two-component response regulator</fullName>
    </submittedName>
</protein>
<dbReference type="PANTHER" id="PTHR44591:SF25">
    <property type="entry name" value="CHEMOTAXIS TWO-COMPONENT RESPONSE REGULATOR"/>
    <property type="match status" value="1"/>
</dbReference>
<gene>
    <name evidence="4" type="primary">ntrC_1</name>
    <name evidence="4" type="ORF">SAMEA3906486_04956</name>
</gene>
<keyword evidence="5" id="KW-1185">Reference proteome</keyword>
<evidence type="ECO:0000313" key="5">
    <source>
        <dbReference type="Proteomes" id="UP000076848"/>
    </source>
</evidence>
<dbReference type="SUPFAM" id="SSF52172">
    <property type="entry name" value="CheY-like"/>
    <property type="match status" value="1"/>
</dbReference>
<dbReference type="Pfam" id="PF00072">
    <property type="entry name" value="Response_reg"/>
    <property type="match status" value="1"/>
</dbReference>
<proteinExistence type="predicted"/>
<sequence length="152" mass="16264">MLERYAEAAFHAGVSPAPDNDKDSRVSAPPVIAIVDDDASVRTALGRLLRSIDLEVRLYDRGQALLDDIDTAAPDCVVTDIRMPGLSGFDLCAALRRRGMEVPVIFMTAYVQEGFAQRASEARATCFIQKPFAGAELIACIANALGDGAAHL</sequence>